<dbReference type="RefSeq" id="WP_380038198.1">
    <property type="nucleotide sequence ID" value="NZ_JBHSEH010000005.1"/>
</dbReference>
<dbReference type="PANTHER" id="PTHR24221:SF654">
    <property type="entry name" value="ATP-BINDING CASSETTE SUB-FAMILY B MEMBER 6"/>
    <property type="match status" value="1"/>
</dbReference>
<keyword evidence="3" id="KW-0547">Nucleotide-binding</keyword>
<evidence type="ECO:0000256" key="6">
    <source>
        <dbReference type="ARBA" id="ARBA00023136"/>
    </source>
</evidence>
<dbReference type="Pfam" id="PF00664">
    <property type="entry name" value="ABC_membrane"/>
    <property type="match status" value="1"/>
</dbReference>
<evidence type="ECO:0000256" key="7">
    <source>
        <dbReference type="SAM" id="Phobius"/>
    </source>
</evidence>
<feature type="transmembrane region" description="Helical" evidence="7">
    <location>
        <begin position="20"/>
        <end position="41"/>
    </location>
</feature>
<dbReference type="InterPro" id="IPR003593">
    <property type="entry name" value="AAA+_ATPase"/>
</dbReference>
<dbReference type="NCBIfam" id="TIGR02868">
    <property type="entry name" value="CydC"/>
    <property type="match status" value="1"/>
</dbReference>
<dbReference type="InterPro" id="IPR027417">
    <property type="entry name" value="P-loop_NTPase"/>
</dbReference>
<sequence>MSGLWRFVRGGGRARMLGSVLLGTGTVLASVGLLAVSGALISEAALEPESLLVLLPLITSVRLFGLSRAALRYAERLVSHDLTFRLLGGVRAQALDHLARVAPAALIGARGGDLLMRVRSDVDELQGVYLRLFAPALVAALVALVTLGLLWRVSPPLALVTAGLYAVAGVLLPAMVVRAAAPAGQAQNAARAELGAATLEALHGLPDLLTGGGRPAAERHFGRLLSALEAAEVRRARVTGPANAAREALGGLGLVAALVLVGQGVAAGTTPGPLLAAAALGLLASFEAVGNLGSAWATYSALRAAADRVEGLRTLPPAVQDLPGAAGVPADLTLRFEAVTFRYPGRDDVLRGLNFTLAPGERVALVGPSGAGKSTVLALALRFWDPSGGHVSLGGVDLRALALADLRACFAWAPQQAEVFDGTLRENLLLADREAADADLTALLTDLGLDTLLSRLPGGLDGWVGEFGARLSAGERARLSAARALLRPAPILLLDEPTAHLDPANARRLLRAVERRAGGQAALLVTHQPDLLGAGWRVVQLAGPVPRARQADLSPPG</sequence>
<comment type="caution">
    <text evidence="10">The sequence shown here is derived from an EMBL/GenBank/DDBJ whole genome shotgun (WGS) entry which is preliminary data.</text>
</comment>
<reference evidence="11" key="1">
    <citation type="journal article" date="2019" name="Int. J. Syst. Evol. Microbiol.">
        <title>The Global Catalogue of Microorganisms (GCM) 10K type strain sequencing project: providing services to taxonomists for standard genome sequencing and annotation.</title>
        <authorList>
            <consortium name="The Broad Institute Genomics Platform"/>
            <consortium name="The Broad Institute Genome Sequencing Center for Infectious Disease"/>
            <person name="Wu L."/>
            <person name="Ma J."/>
        </authorList>
    </citation>
    <scope>NUCLEOTIDE SEQUENCE [LARGE SCALE GENOMIC DNA]</scope>
    <source>
        <strain evidence="11">CCUG 56029</strain>
    </source>
</reference>
<protein>
    <submittedName>
        <fullName evidence="10">Thiol reductant ABC exporter subunit CydC</fullName>
    </submittedName>
</protein>
<evidence type="ECO:0000256" key="4">
    <source>
        <dbReference type="ARBA" id="ARBA00022840"/>
    </source>
</evidence>
<keyword evidence="2 7" id="KW-0812">Transmembrane</keyword>
<evidence type="ECO:0000256" key="5">
    <source>
        <dbReference type="ARBA" id="ARBA00022989"/>
    </source>
</evidence>
<feature type="transmembrane region" description="Helical" evidence="7">
    <location>
        <begin position="53"/>
        <end position="71"/>
    </location>
</feature>
<keyword evidence="5 7" id="KW-1133">Transmembrane helix</keyword>
<dbReference type="SMART" id="SM00382">
    <property type="entry name" value="AAA"/>
    <property type="match status" value="1"/>
</dbReference>
<dbReference type="Pfam" id="PF00005">
    <property type="entry name" value="ABC_tran"/>
    <property type="match status" value="1"/>
</dbReference>
<evidence type="ECO:0000256" key="1">
    <source>
        <dbReference type="ARBA" id="ARBA00004651"/>
    </source>
</evidence>
<evidence type="ECO:0000313" key="10">
    <source>
        <dbReference type="EMBL" id="MFC4426126.1"/>
    </source>
</evidence>
<dbReference type="InterPro" id="IPR039421">
    <property type="entry name" value="Type_1_exporter"/>
</dbReference>
<dbReference type="EMBL" id="JBHSEH010000005">
    <property type="protein sequence ID" value="MFC4426126.1"/>
    <property type="molecule type" value="Genomic_DNA"/>
</dbReference>
<proteinExistence type="predicted"/>
<evidence type="ECO:0000313" key="11">
    <source>
        <dbReference type="Proteomes" id="UP001595998"/>
    </source>
</evidence>
<comment type="subcellular location">
    <subcellularLocation>
        <location evidence="1">Cell membrane</location>
        <topology evidence="1">Multi-pass membrane protein</topology>
    </subcellularLocation>
</comment>
<feature type="domain" description="ABC transmembrane type-1" evidence="9">
    <location>
        <begin position="17"/>
        <end position="301"/>
    </location>
</feature>
<dbReference type="CDD" id="cd03228">
    <property type="entry name" value="ABCC_MRP_Like"/>
    <property type="match status" value="1"/>
</dbReference>
<dbReference type="SUPFAM" id="SSF90123">
    <property type="entry name" value="ABC transporter transmembrane region"/>
    <property type="match status" value="1"/>
</dbReference>
<keyword evidence="6 7" id="KW-0472">Membrane</keyword>
<dbReference type="InterPro" id="IPR014223">
    <property type="entry name" value="ABC_CydC/D"/>
</dbReference>
<dbReference type="SUPFAM" id="SSF52540">
    <property type="entry name" value="P-loop containing nucleoside triphosphate hydrolases"/>
    <property type="match status" value="1"/>
</dbReference>
<evidence type="ECO:0000256" key="3">
    <source>
        <dbReference type="ARBA" id="ARBA00022741"/>
    </source>
</evidence>
<dbReference type="Gene3D" id="1.20.1560.10">
    <property type="entry name" value="ABC transporter type 1, transmembrane domain"/>
    <property type="match status" value="1"/>
</dbReference>
<dbReference type="PANTHER" id="PTHR24221">
    <property type="entry name" value="ATP-BINDING CASSETTE SUB-FAMILY B"/>
    <property type="match status" value="1"/>
</dbReference>
<dbReference type="PROSITE" id="PS50929">
    <property type="entry name" value="ABC_TM1F"/>
    <property type="match status" value="1"/>
</dbReference>
<evidence type="ECO:0000259" key="9">
    <source>
        <dbReference type="PROSITE" id="PS50929"/>
    </source>
</evidence>
<dbReference type="InterPro" id="IPR011527">
    <property type="entry name" value="ABC1_TM_dom"/>
</dbReference>
<feature type="transmembrane region" description="Helical" evidence="7">
    <location>
        <begin position="157"/>
        <end position="181"/>
    </location>
</feature>
<gene>
    <name evidence="10" type="primary">cydC</name>
    <name evidence="10" type="ORF">ACFOZ9_07855</name>
</gene>
<dbReference type="InterPro" id="IPR003439">
    <property type="entry name" value="ABC_transporter-like_ATP-bd"/>
</dbReference>
<keyword evidence="11" id="KW-1185">Reference proteome</keyword>
<organism evidence="10 11">
    <name type="scientific">Deinococcus navajonensis</name>
    <dbReference type="NCBI Taxonomy" id="309884"/>
    <lineage>
        <taxon>Bacteria</taxon>
        <taxon>Thermotogati</taxon>
        <taxon>Deinococcota</taxon>
        <taxon>Deinococci</taxon>
        <taxon>Deinococcales</taxon>
        <taxon>Deinococcaceae</taxon>
        <taxon>Deinococcus</taxon>
    </lineage>
</organism>
<dbReference type="PROSITE" id="PS50893">
    <property type="entry name" value="ABC_TRANSPORTER_2"/>
    <property type="match status" value="1"/>
</dbReference>
<keyword evidence="4" id="KW-0067">ATP-binding</keyword>
<feature type="transmembrane region" description="Helical" evidence="7">
    <location>
        <begin position="128"/>
        <end position="151"/>
    </location>
</feature>
<feature type="domain" description="ABC transporter" evidence="8">
    <location>
        <begin position="334"/>
        <end position="551"/>
    </location>
</feature>
<dbReference type="Proteomes" id="UP001595998">
    <property type="component" value="Unassembled WGS sequence"/>
</dbReference>
<evidence type="ECO:0000259" key="8">
    <source>
        <dbReference type="PROSITE" id="PS50893"/>
    </source>
</evidence>
<accession>A0ABV8XMR4</accession>
<name>A0ABV8XMR4_9DEIO</name>
<dbReference type="InterPro" id="IPR036640">
    <property type="entry name" value="ABC1_TM_sf"/>
</dbReference>
<dbReference type="Gene3D" id="3.40.50.300">
    <property type="entry name" value="P-loop containing nucleotide triphosphate hydrolases"/>
    <property type="match status" value="1"/>
</dbReference>
<evidence type="ECO:0000256" key="2">
    <source>
        <dbReference type="ARBA" id="ARBA00022692"/>
    </source>
</evidence>